<comment type="subcellular location">
    <subcellularLocation>
        <location evidence="1">Cell membrane</location>
        <topology evidence="1">Multi-pass membrane protein</topology>
    </subcellularLocation>
</comment>
<keyword evidence="9" id="KW-1185">Reference proteome</keyword>
<dbReference type="Pfam" id="PF00482">
    <property type="entry name" value="T2SSF"/>
    <property type="match status" value="1"/>
</dbReference>
<evidence type="ECO:0000256" key="3">
    <source>
        <dbReference type="ARBA" id="ARBA00022692"/>
    </source>
</evidence>
<accession>A0A1D7QY15</accession>
<dbReference type="Gene3D" id="1.20.81.30">
    <property type="entry name" value="Type II secretion system (T2SS), domain F"/>
    <property type="match status" value="1"/>
</dbReference>
<evidence type="ECO:0000313" key="9">
    <source>
        <dbReference type="Proteomes" id="UP000094463"/>
    </source>
</evidence>
<evidence type="ECO:0000256" key="6">
    <source>
        <dbReference type="SAM" id="Phobius"/>
    </source>
</evidence>
<feature type="transmembrane region" description="Helical" evidence="6">
    <location>
        <begin position="297"/>
        <end position="317"/>
    </location>
</feature>
<dbReference type="InterPro" id="IPR018076">
    <property type="entry name" value="T2SS_GspF_dom"/>
</dbReference>
<sequence>MTPLLLTMLLITSTLVFLSILQLFVKKETVMEERVNRYLRDQPDPGSTKDEVKQKRKLPVPNFTQAKRRIRAALKKNNKNEVIELLLSQAGVPLKPEEYVMFRWISLMLTAGILYLISDSILLLVIGAFIGRMIPGMVVKSKKRKRIKAFNDHLPDMITTVVGALRAGFSFTQALKSVEEEASSPMKEEVGLVVKEMQYGMTVEEALNRFKDRVPSEDLNLMIQAIIIQRQIGGNLATVLEKISQTIRDRIQVQGQIKTLTAQGRMSGAVVGSLPIALGMILFLIEPDYVMVMFTHPVGMALIALAAVSSLIGFLLIRKVTAIEV</sequence>
<keyword evidence="5 6" id="KW-0472">Membrane</keyword>
<dbReference type="AlphaFoldDB" id="A0A1D7QY15"/>
<evidence type="ECO:0000313" key="8">
    <source>
        <dbReference type="EMBL" id="AOM83858.1"/>
    </source>
</evidence>
<dbReference type="EMBL" id="CP012502">
    <property type="protein sequence ID" value="AOM83858.1"/>
    <property type="molecule type" value="Genomic_DNA"/>
</dbReference>
<evidence type="ECO:0000259" key="7">
    <source>
        <dbReference type="Pfam" id="PF00482"/>
    </source>
</evidence>
<evidence type="ECO:0000256" key="2">
    <source>
        <dbReference type="ARBA" id="ARBA00022475"/>
    </source>
</evidence>
<gene>
    <name evidence="8" type="ORF">BBEV_2519</name>
</gene>
<evidence type="ECO:0000256" key="1">
    <source>
        <dbReference type="ARBA" id="ARBA00004651"/>
    </source>
</evidence>
<dbReference type="KEGG" id="bbev:BBEV_2519"/>
<dbReference type="InterPro" id="IPR042094">
    <property type="entry name" value="T2SS_GspF_sf"/>
</dbReference>
<dbReference type="OrthoDB" id="9803381at2"/>
<reference evidence="8 9" key="1">
    <citation type="submission" date="2015-08" db="EMBL/GenBank/DDBJ databases">
        <title>The complete genome sequence of Bacillus beveridgei MLTeJB.</title>
        <authorList>
            <person name="Hanson T.E."/>
            <person name="Mesa C."/>
            <person name="Basesman S.M."/>
            <person name="Oremland R.S."/>
        </authorList>
    </citation>
    <scope>NUCLEOTIDE SEQUENCE [LARGE SCALE GENOMIC DNA]</scope>
    <source>
        <strain evidence="8 9">MLTeJB</strain>
    </source>
</reference>
<name>A0A1D7QY15_9BACI</name>
<feature type="transmembrane region" description="Helical" evidence="6">
    <location>
        <begin position="121"/>
        <end position="139"/>
    </location>
</feature>
<evidence type="ECO:0000256" key="5">
    <source>
        <dbReference type="ARBA" id="ARBA00023136"/>
    </source>
</evidence>
<feature type="domain" description="Type II secretion system protein GspF" evidence="7">
    <location>
        <begin position="158"/>
        <end position="282"/>
    </location>
</feature>
<dbReference type="STRING" id="632773.BBEV_2519"/>
<feature type="transmembrane region" description="Helical" evidence="6">
    <location>
        <begin position="266"/>
        <end position="285"/>
    </location>
</feature>
<dbReference type="RefSeq" id="WP_069365797.1">
    <property type="nucleotide sequence ID" value="NZ_CP012502.1"/>
</dbReference>
<dbReference type="GO" id="GO:0005886">
    <property type="term" value="C:plasma membrane"/>
    <property type="evidence" value="ECO:0007669"/>
    <property type="project" value="UniProtKB-SubCell"/>
</dbReference>
<proteinExistence type="predicted"/>
<dbReference type="PANTHER" id="PTHR35007">
    <property type="entry name" value="INTEGRAL MEMBRANE PROTEIN-RELATED"/>
    <property type="match status" value="1"/>
</dbReference>
<keyword evidence="3 6" id="KW-0812">Transmembrane</keyword>
<dbReference type="PATRIC" id="fig|632773.3.peg.2635"/>
<feature type="transmembrane region" description="Helical" evidence="6">
    <location>
        <begin position="99"/>
        <end position="115"/>
    </location>
</feature>
<keyword evidence="4 6" id="KW-1133">Transmembrane helix</keyword>
<dbReference type="PANTHER" id="PTHR35007:SF1">
    <property type="entry name" value="PILUS ASSEMBLY PROTEIN"/>
    <property type="match status" value="1"/>
</dbReference>
<organism evidence="8 9">
    <name type="scientific">Salisediminibacterium beveridgei</name>
    <dbReference type="NCBI Taxonomy" id="632773"/>
    <lineage>
        <taxon>Bacteria</taxon>
        <taxon>Bacillati</taxon>
        <taxon>Bacillota</taxon>
        <taxon>Bacilli</taxon>
        <taxon>Bacillales</taxon>
        <taxon>Bacillaceae</taxon>
        <taxon>Salisediminibacterium</taxon>
    </lineage>
</organism>
<dbReference type="Proteomes" id="UP000094463">
    <property type="component" value="Chromosome"/>
</dbReference>
<keyword evidence="2" id="KW-1003">Cell membrane</keyword>
<evidence type="ECO:0000256" key="4">
    <source>
        <dbReference type="ARBA" id="ARBA00022989"/>
    </source>
</evidence>
<feature type="transmembrane region" description="Helical" evidence="6">
    <location>
        <begin position="6"/>
        <end position="25"/>
    </location>
</feature>
<protein>
    <submittedName>
        <fullName evidence="8">Flp pilus assembly protein TadB</fullName>
    </submittedName>
</protein>